<dbReference type="NCBIfam" id="NF008159">
    <property type="entry name" value="PRK10911.1"/>
    <property type="match status" value="1"/>
</dbReference>
<dbReference type="GO" id="GO:0006518">
    <property type="term" value="P:peptide metabolic process"/>
    <property type="evidence" value="ECO:0007669"/>
    <property type="project" value="TreeGrafter"/>
</dbReference>
<dbReference type="InterPro" id="IPR034005">
    <property type="entry name" value="M3A_DCP"/>
</dbReference>
<dbReference type="GO" id="GO:0004222">
    <property type="term" value="F:metalloendopeptidase activity"/>
    <property type="evidence" value="ECO:0007669"/>
    <property type="project" value="UniProtKB-EC"/>
</dbReference>
<dbReference type="AlphaFoldDB" id="G3IR20"/>
<comment type="cofactor">
    <cofactor evidence="9">
        <name>Zn(2+)</name>
        <dbReference type="ChEBI" id="CHEBI:29105"/>
    </cofactor>
    <text evidence="9">Binds 1 zinc ion.</text>
</comment>
<name>G3IR20_METTV</name>
<dbReference type="InterPro" id="IPR024079">
    <property type="entry name" value="MetalloPept_cat_dom_sf"/>
</dbReference>
<sequence length="695" mass="79716">MNNPLLANATLPMFSQIKPEHIVPAIDQLLAEARSSVEQHLQTTQHYTWKNLIEPLEDVDDKLNKAWSPISHMNSVVNSDELRDAYNACLPKLSAYSTEMGQNEALFKAYRFIADSDEFATLDTAQQKIIRNALRDFKLSGIDLDNEKKQRYKDISQELSALASNYEENLLDSTNAWSKLIRDEQDLAGLPESALAQAKQTADDCKDAGGRATHGAVAGSHNEDGWMITLQFPSYISVMTYADNRELRREHYEAFATRASDQGPHAEQWDNSENMEKILALRHEKARLLGFNNYAELSLATKMAEKPDDVTHFLEDLADRSWRHARKDLAELREFAKQHYGINDLQSWDMTYYSEKMRQHFYQLSQEEVKTYFPITRVLPGLFAIVEKLYGLQITEISDFDSWHPDVRFFQIHDQTDQLRGQFYLDLYARAKKRGGAWMDDCVSRKRFDDTIQIPVAYLTCNFTPPTGDTPALLTHDEVTTLFHEFGHGLHHMLTQVDHLGVSGINGVEWDAVELPSQFMENWCWEKEALALMSGHYQTDEKLPDALFDKMIAAKNFQAGMIMVRQLEFSLFDFRIHRDYDPEKGGRIYEILEQVREQVAVVRPPKFNRFAHSFSHIFAGGYGAGYYSYKWAEVLSSDAFSLFEEKGIFDQETGKAFLTNILEKGGSQIAMELFINFRGRKPTIDALLRHNGIAA</sequence>
<evidence type="ECO:0000256" key="6">
    <source>
        <dbReference type="ARBA" id="ARBA00023049"/>
    </source>
</evidence>
<keyword evidence="13" id="KW-1185">Reference proteome</keyword>
<dbReference type="GO" id="GO:0006508">
    <property type="term" value="P:proteolysis"/>
    <property type="evidence" value="ECO:0007669"/>
    <property type="project" value="UniProtKB-KW"/>
</dbReference>
<proteinExistence type="inferred from homology"/>
<keyword evidence="5 9" id="KW-0862">Zinc</keyword>
<keyword evidence="3 9" id="KW-0479">Metal-binding</keyword>
<dbReference type="Gene3D" id="3.40.390.10">
    <property type="entry name" value="Collagenase (Catalytic Domain)"/>
    <property type="match status" value="1"/>
</dbReference>
<comment type="catalytic activity">
    <reaction evidence="7">
        <text>Hydrolysis of oligopeptides, with broad specificity. Gly or Ala commonly occur as P1 or P1' residues, but more distant residues are also important, as is shown by the fact that Z-Gly-Pro-Gly-|-Gly-Pro-Ala is cleaved, but not Z-(Gly)(5).</text>
        <dbReference type="EC" id="3.4.24.70"/>
    </reaction>
</comment>
<dbReference type="RefSeq" id="WP_006891825.1">
    <property type="nucleotide sequence ID" value="NZ_JH109152.1"/>
</dbReference>
<feature type="domain" description="Oligopeptidase A N-terminal" evidence="11">
    <location>
        <begin position="27"/>
        <end position="149"/>
    </location>
</feature>
<dbReference type="HOGENOM" id="CLU_001805_4_1_6"/>
<dbReference type="PANTHER" id="PTHR11804:SF84">
    <property type="entry name" value="SACCHAROLYSIN"/>
    <property type="match status" value="1"/>
</dbReference>
<reference evidence="12 13" key="1">
    <citation type="submission" date="2011-06" db="EMBL/GenBank/DDBJ databases">
        <title>Genomic sequence of Methylobacter tundripaludum SV96.</title>
        <authorList>
            <consortium name="US DOE Joint Genome Institute"/>
            <person name="Lucas S."/>
            <person name="Han J."/>
            <person name="Lapidus A."/>
            <person name="Cheng J.-F."/>
            <person name="Goodwin L."/>
            <person name="Pitluck S."/>
            <person name="Held B."/>
            <person name="Detter J.C."/>
            <person name="Han C."/>
            <person name="Tapia R."/>
            <person name="Land M."/>
            <person name="Hauser L."/>
            <person name="Kyrpides N."/>
            <person name="Ivanova N."/>
            <person name="Ovchinnikova G."/>
            <person name="Pagani I."/>
            <person name="Klotz M.G."/>
            <person name="Dispirito A.A."/>
            <person name="Murrell J.C."/>
            <person name="Dunfield P."/>
            <person name="Kalyuzhnaya M.G."/>
            <person name="Svenning M."/>
            <person name="Trotsenko Y.A."/>
            <person name="Stein L.Y."/>
            <person name="Woyke T."/>
        </authorList>
    </citation>
    <scope>NUCLEOTIDE SEQUENCE [LARGE SCALE GENOMIC DNA]</scope>
    <source>
        <strain evidence="13">ATCC BAA-1195 / DSM 17260 / SV96</strain>
    </source>
</reference>
<dbReference type="Pfam" id="PF19310">
    <property type="entry name" value="TOP_N"/>
    <property type="match status" value="1"/>
</dbReference>
<dbReference type="InterPro" id="IPR045666">
    <property type="entry name" value="OpdA_N"/>
</dbReference>
<keyword evidence="6 9" id="KW-0482">Metalloprotease</keyword>
<dbReference type="GO" id="GO:0005829">
    <property type="term" value="C:cytosol"/>
    <property type="evidence" value="ECO:0007669"/>
    <property type="project" value="UniProtKB-ARBA"/>
</dbReference>
<dbReference type="PANTHER" id="PTHR11804">
    <property type="entry name" value="PROTEASE M3 THIMET OLIGOPEPTIDASE-RELATED"/>
    <property type="match status" value="1"/>
</dbReference>
<dbReference type="Gene3D" id="1.20.1050.40">
    <property type="entry name" value="Endopeptidase. Chain P, domain 1"/>
    <property type="match status" value="1"/>
</dbReference>
<dbReference type="GO" id="GO:0046872">
    <property type="term" value="F:metal ion binding"/>
    <property type="evidence" value="ECO:0007669"/>
    <property type="project" value="UniProtKB-UniRule"/>
</dbReference>
<evidence type="ECO:0000313" key="12">
    <source>
        <dbReference type="EMBL" id="EGW23591.1"/>
    </source>
</evidence>
<dbReference type="MEROPS" id="M03.004"/>
<dbReference type="CDD" id="cd06456">
    <property type="entry name" value="M3A_DCP"/>
    <property type="match status" value="1"/>
</dbReference>
<protein>
    <recommendedName>
        <fullName evidence="8">oligopeptidase A</fullName>
        <ecNumber evidence="8">3.4.24.70</ecNumber>
    </recommendedName>
</protein>
<dbReference type="InterPro" id="IPR024077">
    <property type="entry name" value="Neurolysin/TOP_dom2"/>
</dbReference>
<dbReference type="EMBL" id="JH109152">
    <property type="protein sequence ID" value="EGW23591.1"/>
    <property type="molecule type" value="Genomic_DNA"/>
</dbReference>
<dbReference type="OrthoDB" id="9773538at2"/>
<evidence type="ECO:0000259" key="11">
    <source>
        <dbReference type="Pfam" id="PF19310"/>
    </source>
</evidence>
<dbReference type="InterPro" id="IPR045090">
    <property type="entry name" value="Pept_M3A_M3B"/>
</dbReference>
<comment type="similarity">
    <text evidence="1 9">Belongs to the peptidase M3 family.</text>
</comment>
<dbReference type="eggNOG" id="COG0339">
    <property type="taxonomic scope" value="Bacteria"/>
</dbReference>
<keyword evidence="2 9" id="KW-0645">Protease</keyword>
<evidence type="ECO:0000256" key="7">
    <source>
        <dbReference type="ARBA" id="ARBA00024603"/>
    </source>
</evidence>
<dbReference type="InterPro" id="IPR001567">
    <property type="entry name" value="Pept_M3A_M3B_dom"/>
</dbReference>
<feature type="domain" description="Peptidase M3A/M3B catalytic" evidence="10">
    <location>
        <begin position="238"/>
        <end position="692"/>
    </location>
</feature>
<dbReference type="SUPFAM" id="SSF55486">
    <property type="entry name" value="Metalloproteases ('zincins'), catalytic domain"/>
    <property type="match status" value="1"/>
</dbReference>
<evidence type="ECO:0000313" key="13">
    <source>
        <dbReference type="Proteomes" id="UP000004664"/>
    </source>
</evidence>
<evidence type="ECO:0000256" key="4">
    <source>
        <dbReference type="ARBA" id="ARBA00022801"/>
    </source>
</evidence>
<keyword evidence="4 9" id="KW-0378">Hydrolase</keyword>
<evidence type="ECO:0000256" key="3">
    <source>
        <dbReference type="ARBA" id="ARBA00022723"/>
    </source>
</evidence>
<dbReference type="FunFam" id="3.40.390.10:FF:000009">
    <property type="entry name" value="Oligopeptidase A"/>
    <property type="match status" value="1"/>
</dbReference>
<evidence type="ECO:0000259" key="10">
    <source>
        <dbReference type="Pfam" id="PF01432"/>
    </source>
</evidence>
<dbReference type="STRING" id="697282.Mettu_2452"/>
<dbReference type="EC" id="3.4.24.70" evidence="8"/>
<dbReference type="Gene3D" id="1.10.1370.10">
    <property type="entry name" value="Neurolysin, domain 3"/>
    <property type="match status" value="1"/>
</dbReference>
<evidence type="ECO:0000256" key="8">
    <source>
        <dbReference type="ARBA" id="ARBA00026100"/>
    </source>
</evidence>
<gene>
    <name evidence="12" type="ORF">Mettu_2452</name>
</gene>
<dbReference type="Proteomes" id="UP000004664">
    <property type="component" value="Unassembled WGS sequence"/>
</dbReference>
<evidence type="ECO:0000256" key="9">
    <source>
        <dbReference type="RuleBase" id="RU003435"/>
    </source>
</evidence>
<dbReference type="Pfam" id="PF01432">
    <property type="entry name" value="Peptidase_M3"/>
    <property type="match status" value="1"/>
</dbReference>
<dbReference type="InterPro" id="IPR024080">
    <property type="entry name" value="Neurolysin/TOP_N"/>
</dbReference>
<evidence type="ECO:0000256" key="1">
    <source>
        <dbReference type="ARBA" id="ARBA00006040"/>
    </source>
</evidence>
<organism evidence="12 13">
    <name type="scientific">Methylobacter tundripaludum (strain ATCC BAA-1195 / DSM 17260 / SV96)</name>
    <dbReference type="NCBI Taxonomy" id="697282"/>
    <lineage>
        <taxon>Bacteria</taxon>
        <taxon>Pseudomonadati</taxon>
        <taxon>Pseudomonadota</taxon>
        <taxon>Gammaproteobacteria</taxon>
        <taxon>Methylococcales</taxon>
        <taxon>Methylococcaceae</taxon>
        <taxon>Methylobacter</taxon>
    </lineage>
</organism>
<evidence type="ECO:0000256" key="5">
    <source>
        <dbReference type="ARBA" id="ARBA00022833"/>
    </source>
</evidence>
<evidence type="ECO:0000256" key="2">
    <source>
        <dbReference type="ARBA" id="ARBA00022670"/>
    </source>
</evidence>
<accession>G3IR20</accession>